<dbReference type="Pfam" id="PF13424">
    <property type="entry name" value="TPR_12"/>
    <property type="match status" value="1"/>
</dbReference>
<dbReference type="AlphaFoldDB" id="N6ZEV9"/>
<dbReference type="GO" id="GO:0007018">
    <property type="term" value="P:microtubule-based movement"/>
    <property type="evidence" value="ECO:0007669"/>
    <property type="project" value="TreeGrafter"/>
</dbReference>
<gene>
    <name evidence="11" type="ORF">C666_00670</name>
</gene>
<dbReference type="PANTHER" id="PTHR45783">
    <property type="entry name" value="KINESIN LIGHT CHAIN"/>
    <property type="match status" value="1"/>
</dbReference>
<evidence type="ECO:0000313" key="12">
    <source>
        <dbReference type="Proteomes" id="UP000013232"/>
    </source>
</evidence>
<accession>N6ZEV9</accession>
<dbReference type="InterPro" id="IPR002151">
    <property type="entry name" value="Kinesin_light"/>
</dbReference>
<sequence length="157" mass="17199">MHLNELALWHANQGEFDAAAALFARARALLERQHGAASLEVARVLLSQAAANEAQARYGQAEALYDGTAAARLDEAQALNNLAGLHYRRRRFAEAETQYLRALALHEQAHGADSPGLLPVLENLLALYRSQRRDADARAVARRAEALRERLHAESGG</sequence>
<evidence type="ECO:0000256" key="6">
    <source>
        <dbReference type="ARBA" id="ARBA00022803"/>
    </source>
</evidence>
<evidence type="ECO:0000256" key="9">
    <source>
        <dbReference type="ARBA" id="ARBA00023212"/>
    </source>
</evidence>
<name>N6ZEV9_THAL4</name>
<evidence type="ECO:0000256" key="2">
    <source>
        <dbReference type="ARBA" id="ARBA00009622"/>
    </source>
</evidence>
<keyword evidence="5" id="KW-0677">Repeat</keyword>
<dbReference type="Pfam" id="PF13374">
    <property type="entry name" value="TPR_10"/>
    <property type="match status" value="1"/>
</dbReference>
<proteinExistence type="inferred from homology"/>
<keyword evidence="9" id="KW-0206">Cytoskeleton</keyword>
<evidence type="ECO:0000256" key="4">
    <source>
        <dbReference type="ARBA" id="ARBA00022701"/>
    </source>
</evidence>
<keyword evidence="3" id="KW-0963">Cytoplasm</keyword>
<comment type="subcellular location">
    <subcellularLocation>
        <location evidence="1">Cytoplasm</location>
        <location evidence="1">Cytoskeleton</location>
    </subcellularLocation>
</comment>
<evidence type="ECO:0000256" key="3">
    <source>
        <dbReference type="ARBA" id="ARBA00022490"/>
    </source>
</evidence>
<comment type="similarity">
    <text evidence="2">Belongs to the kinesin light chain family.</text>
</comment>
<evidence type="ECO:0000256" key="5">
    <source>
        <dbReference type="ARBA" id="ARBA00022737"/>
    </source>
</evidence>
<feature type="repeat" description="TPR" evidence="10">
    <location>
        <begin position="76"/>
        <end position="109"/>
    </location>
</feature>
<dbReference type="SUPFAM" id="SSF48452">
    <property type="entry name" value="TPR-like"/>
    <property type="match status" value="1"/>
</dbReference>
<reference evidence="11 12" key="1">
    <citation type="submission" date="2012-09" db="EMBL/GenBank/DDBJ databases">
        <title>Draft Genome Sequences of 6 Strains from Genus Thauera.</title>
        <authorList>
            <person name="Liu B."/>
            <person name="Shapleigh J.P."/>
            <person name="Frostegard A.H."/>
        </authorList>
    </citation>
    <scope>NUCLEOTIDE SEQUENCE [LARGE SCALE GENOMIC DNA]</scope>
    <source>
        <strain evidence="12">47Lol / DSM 12138</strain>
    </source>
</reference>
<evidence type="ECO:0000313" key="11">
    <source>
        <dbReference type="EMBL" id="ENO90694.1"/>
    </source>
</evidence>
<evidence type="ECO:0000256" key="10">
    <source>
        <dbReference type="PROSITE-ProRule" id="PRU00339"/>
    </source>
</evidence>
<dbReference type="GO" id="GO:0005737">
    <property type="term" value="C:cytoplasm"/>
    <property type="evidence" value="ECO:0007669"/>
    <property type="project" value="TreeGrafter"/>
</dbReference>
<dbReference type="InterPro" id="IPR011990">
    <property type="entry name" value="TPR-like_helical_dom_sf"/>
</dbReference>
<dbReference type="EMBL" id="AMXE01000001">
    <property type="protein sequence ID" value="ENO90694.1"/>
    <property type="molecule type" value="Genomic_DNA"/>
</dbReference>
<evidence type="ECO:0000256" key="7">
    <source>
        <dbReference type="ARBA" id="ARBA00023054"/>
    </source>
</evidence>
<dbReference type="Gene3D" id="1.25.40.10">
    <property type="entry name" value="Tetratricopeptide repeat domain"/>
    <property type="match status" value="2"/>
</dbReference>
<comment type="caution">
    <text evidence="11">The sequence shown here is derived from an EMBL/GenBank/DDBJ whole genome shotgun (WGS) entry which is preliminary data.</text>
</comment>
<dbReference type="STRING" id="1123367.GCA_000621305_01721"/>
<dbReference type="InterPro" id="IPR019734">
    <property type="entry name" value="TPR_rpt"/>
</dbReference>
<evidence type="ECO:0000256" key="1">
    <source>
        <dbReference type="ARBA" id="ARBA00004245"/>
    </source>
</evidence>
<dbReference type="PANTHER" id="PTHR45783:SF3">
    <property type="entry name" value="KINESIN LIGHT CHAIN"/>
    <property type="match status" value="1"/>
</dbReference>
<dbReference type="PROSITE" id="PS50005">
    <property type="entry name" value="TPR"/>
    <property type="match status" value="1"/>
</dbReference>
<dbReference type="Proteomes" id="UP000013232">
    <property type="component" value="Unassembled WGS sequence"/>
</dbReference>
<dbReference type="GO" id="GO:0005874">
    <property type="term" value="C:microtubule"/>
    <property type="evidence" value="ECO:0007669"/>
    <property type="project" value="UniProtKB-KW"/>
</dbReference>
<keyword evidence="6 10" id="KW-0802">TPR repeat</keyword>
<protein>
    <submittedName>
        <fullName evidence="11">Uncharacterized protein</fullName>
    </submittedName>
</protein>
<keyword evidence="4" id="KW-0493">Microtubule</keyword>
<organism evidence="11 12">
    <name type="scientific">Thauera linaloolentis (strain DSM 12138 / JCM 21573 / CCUG 41526 / CIP 105981 / IAM 15112 / NBRC 102519 / 47Lol)</name>
    <dbReference type="NCBI Taxonomy" id="1123367"/>
    <lineage>
        <taxon>Bacteria</taxon>
        <taxon>Pseudomonadati</taxon>
        <taxon>Pseudomonadota</taxon>
        <taxon>Betaproteobacteria</taxon>
        <taxon>Rhodocyclales</taxon>
        <taxon>Zoogloeaceae</taxon>
        <taxon>Thauera</taxon>
    </lineage>
</organism>
<evidence type="ECO:0000256" key="8">
    <source>
        <dbReference type="ARBA" id="ARBA00023175"/>
    </source>
</evidence>
<keyword evidence="7" id="KW-0175">Coiled coil</keyword>
<dbReference type="GO" id="GO:0005871">
    <property type="term" value="C:kinesin complex"/>
    <property type="evidence" value="ECO:0007669"/>
    <property type="project" value="InterPro"/>
</dbReference>
<keyword evidence="12" id="KW-1185">Reference proteome</keyword>
<dbReference type="OrthoDB" id="8686700at2"/>
<dbReference type="GO" id="GO:0019894">
    <property type="term" value="F:kinesin binding"/>
    <property type="evidence" value="ECO:0007669"/>
    <property type="project" value="TreeGrafter"/>
</dbReference>
<keyword evidence="8" id="KW-0505">Motor protein</keyword>
<dbReference type="eggNOG" id="COG0457">
    <property type="taxonomic scope" value="Bacteria"/>
</dbReference>